<protein>
    <submittedName>
        <fullName evidence="1">Thiol-disulfide oxidoreductase DCC family protein</fullName>
    </submittedName>
</protein>
<gene>
    <name evidence="1" type="ORF">JHL16_22520</name>
</gene>
<reference evidence="1" key="1">
    <citation type="submission" date="2021-01" db="EMBL/GenBank/DDBJ databases">
        <authorList>
            <person name="Sun Q."/>
        </authorList>
    </citation>
    <scope>NUCLEOTIDE SEQUENCE</scope>
    <source>
        <strain evidence="1">YIM B02566</strain>
    </source>
</reference>
<accession>A0ACC5R954</accession>
<comment type="caution">
    <text evidence="1">The sequence shown here is derived from an EMBL/GenBank/DDBJ whole genome shotgun (WGS) entry which is preliminary data.</text>
</comment>
<name>A0ACC5R954_9HYPH</name>
<organism evidence="1 2">
    <name type="scientific">Taklimakanibacter albus</name>
    <dbReference type="NCBI Taxonomy" id="2800327"/>
    <lineage>
        <taxon>Bacteria</taxon>
        <taxon>Pseudomonadati</taxon>
        <taxon>Pseudomonadota</taxon>
        <taxon>Alphaproteobacteria</taxon>
        <taxon>Hyphomicrobiales</taxon>
        <taxon>Aestuariivirgaceae</taxon>
        <taxon>Taklimakanibacter</taxon>
    </lineage>
</organism>
<evidence type="ECO:0000313" key="2">
    <source>
        <dbReference type="Proteomes" id="UP000616151"/>
    </source>
</evidence>
<dbReference type="Proteomes" id="UP000616151">
    <property type="component" value="Unassembled WGS sequence"/>
</dbReference>
<evidence type="ECO:0000313" key="1">
    <source>
        <dbReference type="EMBL" id="MBK1869152.1"/>
    </source>
</evidence>
<proteinExistence type="predicted"/>
<keyword evidence="2" id="KW-1185">Reference proteome</keyword>
<dbReference type="EMBL" id="JAENHL010000007">
    <property type="protein sequence ID" value="MBK1869152.1"/>
    <property type="molecule type" value="Genomic_DNA"/>
</dbReference>
<sequence length="151" mass="17337">MSGMTWKPQPAPDLPDGLVLFDGFCHVCSGGVQFLLARDRNQQFSYVPCQSPWGYEIMARYGIDRDFAESFAFVDKGRILFKSDAAIAIMRRLPYWGWAGMGWIIPRFIRDPLYDVLARNRYKWFGKRQSCMVLPPGATARFLTEAPTKEN</sequence>